<dbReference type="SMART" id="SM00354">
    <property type="entry name" value="HTH_LACI"/>
    <property type="match status" value="1"/>
</dbReference>
<dbReference type="PRINTS" id="PR00036">
    <property type="entry name" value="HTHLACI"/>
</dbReference>
<evidence type="ECO:0000256" key="2">
    <source>
        <dbReference type="ARBA" id="ARBA00023125"/>
    </source>
</evidence>
<keyword evidence="1" id="KW-0805">Transcription regulation</keyword>
<dbReference type="PANTHER" id="PTHR30146:SF109">
    <property type="entry name" value="HTH-TYPE TRANSCRIPTIONAL REGULATOR GALS"/>
    <property type="match status" value="1"/>
</dbReference>
<evidence type="ECO:0000256" key="3">
    <source>
        <dbReference type="ARBA" id="ARBA00023163"/>
    </source>
</evidence>
<evidence type="ECO:0000259" key="4">
    <source>
        <dbReference type="PROSITE" id="PS50932"/>
    </source>
</evidence>
<name>A0A7X5KN85_9FIRM</name>
<dbReference type="Pfam" id="PF00356">
    <property type="entry name" value="LacI"/>
    <property type="match status" value="1"/>
</dbReference>
<evidence type="ECO:0000256" key="1">
    <source>
        <dbReference type="ARBA" id="ARBA00023015"/>
    </source>
</evidence>
<dbReference type="InterPro" id="IPR000843">
    <property type="entry name" value="HTH_LacI"/>
</dbReference>
<evidence type="ECO:0000259" key="5">
    <source>
        <dbReference type="PROSITE" id="PS50943"/>
    </source>
</evidence>
<reference evidence="6 7" key="1">
    <citation type="submission" date="2020-01" db="EMBL/GenBank/DDBJ databases">
        <title>Anaeroalcalibacter tamaniensis gen. nov., sp. nov., moderately halophilic strictly anaerobic fermenter bacterium from mud volcano of Taman peninsula.</title>
        <authorList>
            <person name="Frolova A."/>
            <person name="Merkel A.Y."/>
            <person name="Slobodkin A.I."/>
        </authorList>
    </citation>
    <scope>NUCLEOTIDE SEQUENCE [LARGE SCALE GENOMIC DNA]</scope>
    <source>
        <strain evidence="6 7">F-3ap</strain>
    </source>
</reference>
<dbReference type="InterPro" id="IPR010982">
    <property type="entry name" value="Lambda_DNA-bd_dom_sf"/>
</dbReference>
<dbReference type="InterPro" id="IPR028082">
    <property type="entry name" value="Peripla_BP_I"/>
</dbReference>
<accession>A0A7X5KN85</accession>
<dbReference type="SUPFAM" id="SSF53822">
    <property type="entry name" value="Periplasmic binding protein-like I"/>
    <property type="match status" value="1"/>
</dbReference>
<keyword evidence="7" id="KW-1185">Reference proteome</keyword>
<feature type="domain" description="HTH cro/C1-type" evidence="5">
    <location>
        <begin position="1"/>
        <end position="45"/>
    </location>
</feature>
<protein>
    <submittedName>
        <fullName evidence="6">LacI family transcriptional regulator</fullName>
    </submittedName>
</protein>
<dbReference type="Gene3D" id="3.40.50.2300">
    <property type="match status" value="2"/>
</dbReference>
<dbReference type="PROSITE" id="PS50932">
    <property type="entry name" value="HTH_LACI_2"/>
    <property type="match status" value="1"/>
</dbReference>
<comment type="caution">
    <text evidence="6">The sequence shown here is derived from an EMBL/GenBank/DDBJ whole genome shotgun (WGS) entry which is preliminary data.</text>
</comment>
<dbReference type="GO" id="GO:0000976">
    <property type="term" value="F:transcription cis-regulatory region binding"/>
    <property type="evidence" value="ECO:0007669"/>
    <property type="project" value="TreeGrafter"/>
</dbReference>
<dbReference type="PROSITE" id="PS50943">
    <property type="entry name" value="HTH_CROC1"/>
    <property type="match status" value="1"/>
</dbReference>
<dbReference type="Gene3D" id="1.10.260.40">
    <property type="entry name" value="lambda repressor-like DNA-binding domains"/>
    <property type="match status" value="1"/>
</dbReference>
<evidence type="ECO:0000313" key="6">
    <source>
        <dbReference type="EMBL" id="NDL66527.1"/>
    </source>
</evidence>
<dbReference type="PROSITE" id="PS00356">
    <property type="entry name" value="HTH_LACI_1"/>
    <property type="match status" value="1"/>
</dbReference>
<dbReference type="InterPro" id="IPR046335">
    <property type="entry name" value="LacI/GalR-like_sensor"/>
</dbReference>
<feature type="domain" description="HTH lacI-type" evidence="4">
    <location>
        <begin position="1"/>
        <end position="55"/>
    </location>
</feature>
<gene>
    <name evidence="6" type="ORF">GXN74_02030</name>
</gene>
<dbReference type="PANTHER" id="PTHR30146">
    <property type="entry name" value="LACI-RELATED TRANSCRIPTIONAL REPRESSOR"/>
    <property type="match status" value="1"/>
</dbReference>
<proteinExistence type="predicted"/>
<dbReference type="SUPFAM" id="SSF47413">
    <property type="entry name" value="lambda repressor-like DNA-binding domains"/>
    <property type="match status" value="1"/>
</dbReference>
<dbReference type="RefSeq" id="WP_162369256.1">
    <property type="nucleotide sequence ID" value="NZ_JAAEEH010000003.1"/>
</dbReference>
<dbReference type="Pfam" id="PF13377">
    <property type="entry name" value="Peripla_BP_3"/>
    <property type="match status" value="1"/>
</dbReference>
<evidence type="ECO:0000313" key="7">
    <source>
        <dbReference type="Proteomes" id="UP000461585"/>
    </source>
</evidence>
<dbReference type="Proteomes" id="UP000461585">
    <property type="component" value="Unassembled WGS sequence"/>
</dbReference>
<dbReference type="GO" id="GO:0003700">
    <property type="term" value="F:DNA-binding transcription factor activity"/>
    <property type="evidence" value="ECO:0007669"/>
    <property type="project" value="TreeGrafter"/>
</dbReference>
<sequence length="336" mass="37605">MNIKEVARRAGVSISTVSRVINGTANVRPEVKQRVEAVIQETGYRPNSLAKELQRNKTNTIGVLLSAPALDLTSLGSTINAISDVLKKSGYSIMFANSRFDPEEELDFFKLFQEKRVDGILYFAVDFTEEHYKLLKNYPIPIVMIGQEDAVLDFPCVVHNNYHAAKHATEYLISQGHRRIGFIGAPLMDRAAGAERRRGYEAAMLLNQLHLEPEAMAEGDFSIESGGKAMESILERCSVPPTALFVATDFMAMGAMHHLLERGLRIPEDVSIVGFDDVNMAHVYNPPLTTIRSDNREVGTRAADLLLEILHKKEPEVKKYVANYELMVRKSVKKIM</sequence>
<keyword evidence="2" id="KW-0238">DNA-binding</keyword>
<dbReference type="InterPro" id="IPR001387">
    <property type="entry name" value="Cro/C1-type_HTH"/>
</dbReference>
<keyword evidence="3" id="KW-0804">Transcription</keyword>
<dbReference type="AlphaFoldDB" id="A0A7X5KN85"/>
<dbReference type="EMBL" id="JAAEEH010000003">
    <property type="protein sequence ID" value="NDL66527.1"/>
    <property type="molecule type" value="Genomic_DNA"/>
</dbReference>
<dbReference type="CDD" id="cd01392">
    <property type="entry name" value="HTH_LacI"/>
    <property type="match status" value="1"/>
</dbReference>
<dbReference type="CDD" id="cd01542">
    <property type="entry name" value="PBP1_TreR-like"/>
    <property type="match status" value="1"/>
</dbReference>
<organism evidence="6 7">
    <name type="scientific">Anaerotalea alkaliphila</name>
    <dbReference type="NCBI Taxonomy" id="2662126"/>
    <lineage>
        <taxon>Bacteria</taxon>
        <taxon>Bacillati</taxon>
        <taxon>Bacillota</taxon>
        <taxon>Clostridia</taxon>
        <taxon>Eubacteriales</taxon>
        <taxon>Anaerotalea</taxon>
    </lineage>
</organism>